<evidence type="ECO:0000313" key="5">
    <source>
        <dbReference type="Proteomes" id="UP000827092"/>
    </source>
</evidence>
<dbReference type="GO" id="GO:0007155">
    <property type="term" value="P:cell adhesion"/>
    <property type="evidence" value="ECO:0007669"/>
    <property type="project" value="TreeGrafter"/>
</dbReference>
<dbReference type="GO" id="GO:0030198">
    <property type="term" value="P:extracellular matrix organization"/>
    <property type="evidence" value="ECO:0007669"/>
    <property type="project" value="TreeGrafter"/>
</dbReference>
<accession>A0AAV6UCW0</accession>
<dbReference type="GO" id="GO:0005615">
    <property type="term" value="C:extracellular space"/>
    <property type="evidence" value="ECO:0007669"/>
    <property type="project" value="TreeGrafter"/>
</dbReference>
<dbReference type="AlphaFoldDB" id="A0AAV6UCW0"/>
<feature type="domain" description="FAS1" evidence="3">
    <location>
        <begin position="234"/>
        <end position="375"/>
    </location>
</feature>
<feature type="domain" description="FAS1" evidence="3">
    <location>
        <begin position="515"/>
        <end position="651"/>
    </location>
</feature>
<comment type="caution">
    <text evidence="4">The sequence shown here is derived from an EMBL/GenBank/DDBJ whole genome shotgun (WGS) entry which is preliminary data.</text>
</comment>
<gene>
    <name evidence="4" type="ORF">JTE90_013960</name>
</gene>
<dbReference type="SUPFAM" id="SSF82153">
    <property type="entry name" value="FAS1 domain"/>
    <property type="match status" value="3"/>
</dbReference>
<dbReference type="PANTHER" id="PTHR10900">
    <property type="entry name" value="PERIOSTIN-RELATED"/>
    <property type="match status" value="1"/>
</dbReference>
<dbReference type="EMBL" id="JAFNEN010000483">
    <property type="protein sequence ID" value="KAG8182029.1"/>
    <property type="molecule type" value="Genomic_DNA"/>
</dbReference>
<protein>
    <recommendedName>
        <fullName evidence="3">FAS1 domain-containing protein</fullName>
    </recommendedName>
</protein>
<dbReference type="GO" id="GO:0031012">
    <property type="term" value="C:extracellular matrix"/>
    <property type="evidence" value="ECO:0007669"/>
    <property type="project" value="TreeGrafter"/>
</dbReference>
<evidence type="ECO:0000256" key="2">
    <source>
        <dbReference type="SAM" id="SignalP"/>
    </source>
</evidence>
<dbReference type="FunFam" id="2.30.180.10:FF:000032">
    <property type="entry name" value="Fasciclin domain-containing protein, putative"/>
    <property type="match status" value="1"/>
</dbReference>
<evidence type="ECO:0000259" key="3">
    <source>
        <dbReference type="PROSITE" id="PS50213"/>
    </source>
</evidence>
<proteinExistence type="predicted"/>
<dbReference type="GO" id="GO:0050839">
    <property type="term" value="F:cell adhesion molecule binding"/>
    <property type="evidence" value="ECO:0007669"/>
    <property type="project" value="TreeGrafter"/>
</dbReference>
<dbReference type="PROSITE" id="PS50213">
    <property type="entry name" value="FAS1"/>
    <property type="match status" value="3"/>
</dbReference>
<dbReference type="PANTHER" id="PTHR10900:SF77">
    <property type="entry name" value="FI19380P1"/>
    <property type="match status" value="1"/>
</dbReference>
<dbReference type="InterPro" id="IPR000782">
    <property type="entry name" value="FAS1_domain"/>
</dbReference>
<reference evidence="4 5" key="1">
    <citation type="journal article" date="2022" name="Nat. Ecol. Evol.">
        <title>A masculinizing supergene underlies an exaggerated male reproductive morph in a spider.</title>
        <authorList>
            <person name="Hendrickx F."/>
            <person name="De Corte Z."/>
            <person name="Sonet G."/>
            <person name="Van Belleghem S.M."/>
            <person name="Kostlbacher S."/>
            <person name="Vangestel C."/>
        </authorList>
    </citation>
    <scope>NUCLEOTIDE SEQUENCE [LARGE SCALE GENOMIC DNA]</scope>
    <source>
        <strain evidence="4">W744_W776</strain>
    </source>
</reference>
<name>A0AAV6UCW0_9ARAC</name>
<feature type="signal peptide" evidence="2">
    <location>
        <begin position="1"/>
        <end position="22"/>
    </location>
</feature>
<feature type="domain" description="FAS1" evidence="3">
    <location>
        <begin position="379"/>
        <end position="511"/>
    </location>
</feature>
<organism evidence="4 5">
    <name type="scientific">Oedothorax gibbosus</name>
    <dbReference type="NCBI Taxonomy" id="931172"/>
    <lineage>
        <taxon>Eukaryota</taxon>
        <taxon>Metazoa</taxon>
        <taxon>Ecdysozoa</taxon>
        <taxon>Arthropoda</taxon>
        <taxon>Chelicerata</taxon>
        <taxon>Arachnida</taxon>
        <taxon>Araneae</taxon>
        <taxon>Araneomorphae</taxon>
        <taxon>Entelegynae</taxon>
        <taxon>Araneoidea</taxon>
        <taxon>Linyphiidae</taxon>
        <taxon>Erigoninae</taxon>
        <taxon>Oedothorax</taxon>
    </lineage>
</organism>
<feature type="region of interest" description="Disordered" evidence="1">
    <location>
        <begin position="100"/>
        <end position="136"/>
    </location>
</feature>
<dbReference type="SMART" id="SM00554">
    <property type="entry name" value="FAS1"/>
    <property type="match status" value="3"/>
</dbReference>
<dbReference type="Proteomes" id="UP000827092">
    <property type="component" value="Unassembled WGS sequence"/>
</dbReference>
<dbReference type="Pfam" id="PF02469">
    <property type="entry name" value="Fasciclin"/>
    <property type="match status" value="3"/>
</dbReference>
<keyword evidence="2" id="KW-0732">Signal</keyword>
<evidence type="ECO:0000256" key="1">
    <source>
        <dbReference type="SAM" id="MobiDB-lite"/>
    </source>
</evidence>
<dbReference type="InterPro" id="IPR050904">
    <property type="entry name" value="Adhesion/Biosynth-related"/>
</dbReference>
<evidence type="ECO:0000313" key="4">
    <source>
        <dbReference type="EMBL" id="KAG8182029.1"/>
    </source>
</evidence>
<dbReference type="Gene3D" id="2.30.180.10">
    <property type="entry name" value="FAS1 domain"/>
    <property type="match status" value="3"/>
</dbReference>
<feature type="chain" id="PRO_5043775814" description="FAS1 domain-containing protein" evidence="2">
    <location>
        <begin position="23"/>
        <end position="661"/>
    </location>
</feature>
<dbReference type="InterPro" id="IPR036378">
    <property type="entry name" value="FAS1_dom_sf"/>
</dbReference>
<keyword evidence="5" id="KW-1185">Reference proteome</keyword>
<sequence length="661" mass="72941">MRFSLVLCCAIFVILLANGGNAKRQKRFLRRDFLNPLSDSLLGIGEYARGFSDQLMSQASMAVRQALPQVNRAVSGIGSWGTGVGDQVMSGFDKRARPVEREIEGEEEGDTSPGHQEGAGEVPGPPKGPGEVSGSGQQPFVPFSFSFGFLTPWWDGPNVCVEKSEIEEPEQDMADFSGFSINFQTTRCVPSETSYVCTRKLQANGMRKTVVVRRQCCHGFVRRTDKRPGCSALKMENLVDTMKSLEMNKFVKWIGNAGLTEKLMSENLTVFAPSNEGIVDFEDDTEDNEISAINPAKRLTDVTSIVARHIAPGFENIDILENEQLINTIDDQTKIRINKYQQISTPEVVTANCIPISGKNNFATNGIVHLVSGVLPQPQKSLGEIIEDDEKFSKFKELLTESGLLEELKKDSQPWTLFVPTNEAFGKLPRGLRKQIDAKEGCVESILQQHIVKGTICTSAVVTMLNVDNILHNALHLTKDENEKLRVDGAAIESQNLLGTNGVIHVVEKVLIPTQARSLLKALEEEERSDILDLIELSDMVSKLEEAQNVTFFVPSKEAFEALSNETKQEMLSNPEFAKRMLQNHLVESHLPSSTFADNKKIMTLNGHGIHMKLHEGFPGIVTAATVQCAYIVLHDNQVCGATLHKINKVLLPPKGSIVEA</sequence>